<dbReference type="Proteomes" id="UP001234787">
    <property type="component" value="Unassembled WGS sequence"/>
</dbReference>
<organism evidence="2 3">
    <name type="scientific">Cryptomeria japonica</name>
    <name type="common">Japanese cedar</name>
    <name type="synonym">Cupressus japonica</name>
    <dbReference type="NCBI Taxonomy" id="3369"/>
    <lineage>
        <taxon>Eukaryota</taxon>
        <taxon>Viridiplantae</taxon>
        <taxon>Streptophyta</taxon>
        <taxon>Embryophyta</taxon>
        <taxon>Tracheophyta</taxon>
        <taxon>Spermatophyta</taxon>
        <taxon>Pinopsida</taxon>
        <taxon>Pinidae</taxon>
        <taxon>Conifers II</taxon>
        <taxon>Cupressales</taxon>
        <taxon>Cupressaceae</taxon>
        <taxon>Cryptomeria</taxon>
    </lineage>
</organism>
<evidence type="ECO:0000313" key="2">
    <source>
        <dbReference type="EMBL" id="GLJ59537.1"/>
    </source>
</evidence>
<gene>
    <name evidence="1" type="ORF">SUGI_1455750</name>
    <name evidence="2" type="ORF">SUGI_1513410</name>
</gene>
<evidence type="ECO:0000313" key="1">
    <source>
        <dbReference type="EMBL" id="GLJ58531.1"/>
    </source>
</evidence>
<evidence type="ECO:0000313" key="3">
    <source>
        <dbReference type="Proteomes" id="UP001234787"/>
    </source>
</evidence>
<dbReference type="EMBL" id="BSEH01001038">
    <property type="protein sequence ID" value="GLJ59537.1"/>
    <property type="molecule type" value="Genomic_DNA"/>
</dbReference>
<dbReference type="EMBL" id="BSEH01000411">
    <property type="protein sequence ID" value="GLJ58531.1"/>
    <property type="molecule type" value="Genomic_DNA"/>
</dbReference>
<accession>A0AAD3NUR8</accession>
<proteinExistence type="predicted"/>
<comment type="caution">
    <text evidence="2">The sequence shown here is derived from an EMBL/GenBank/DDBJ whole genome shotgun (WGS) entry which is preliminary data.</text>
</comment>
<reference evidence="2" key="1">
    <citation type="submission" date="2022-12" db="EMBL/GenBank/DDBJ databases">
        <title>Chromosome-Level Genome Assembly of Japanese Cedar (Cryptomeriajaponica D. Don).</title>
        <authorList>
            <person name="Fujino T."/>
            <person name="Yamaguchi K."/>
            <person name="Yokoyama T."/>
            <person name="Hamanaka T."/>
            <person name="Harazono Y."/>
            <person name="Kamada H."/>
            <person name="Kobayashi W."/>
            <person name="Ujino-Ihara T."/>
            <person name="Uchiyama K."/>
            <person name="Matsumoto A."/>
            <person name="Izuno A."/>
            <person name="Tsumura Y."/>
            <person name="Toyoda A."/>
            <person name="Shigenobu S."/>
            <person name="Moriguchi Y."/>
            <person name="Ueno S."/>
            <person name="Kasahara M."/>
        </authorList>
    </citation>
    <scope>NUCLEOTIDE SEQUENCE</scope>
</reference>
<sequence>MKADIESPPGDPMIRVGGIAASWGVCCGPRRYLVYIPSGISLQFRAPVRIRAANPTELAQLNDPLLPDIWPLPRTNKAGATLSRLGYPPSDGRLSPASIEKHQIHACLAIVDLAPLSPPTHPLLSRTLST</sequence>
<name>A0AAD3NUR8_CRYJA</name>
<keyword evidence="3" id="KW-1185">Reference proteome</keyword>
<dbReference type="AlphaFoldDB" id="A0AAD3NUR8"/>
<protein>
    <submittedName>
        <fullName evidence="2">Uncharacterized protein</fullName>
    </submittedName>
</protein>